<feature type="chain" id="PRO_5040326653" description="Stress response protein Rds1" evidence="1">
    <location>
        <begin position="19"/>
        <end position="497"/>
    </location>
</feature>
<gene>
    <name evidence="2" type="ORF">K490DRAFT_48326</name>
</gene>
<sequence length="497" mass="53861">MFTKTALSGAALAAVAAALPQVPGYSGASAPYATYSPWTTPGAEATTFGPDSQVAATYTTAYSSTEPPVISPVLTGPTSHGPYSGTPTTTGVPQAPATLGTAIEPLGPNPTATYYNPNGGLLNPEPIPYQPAGGLGTNGTLPRYMVESDFDFHSIALGTYQEWIELDLFNNGLATFSEEDFIAAGLTAEDRELIRFMAQQESGHATLLSNMLGEAAPKQCTYNYPYTTVREFIDFNQKLTRWGESGVWGFINHLDSREVGQMLAQSIATEARQQYSFRQMLGTFPMPVWFETGIPQSWAWTYLAPYISSCPENNTRLAWQNFPALHIVNQANPNRISPNDTKDNEVTGNRIADPALDTIPRDESCVNLNVTGYNCGPAISRNRSEPLSFPGKQVRFTWEDAGMPVGPNNSYVTSTEVTGEPAYVAWVSQLNLTYTPLTMTGKNAGYTFQPDTVVYEGDPAVNGTMFVALTDTDTFFSPFNLSMINPHVRALGLYQAG</sequence>
<dbReference type="InterPro" id="IPR039254">
    <property type="entry name" value="Rds1"/>
</dbReference>
<dbReference type="Proteomes" id="UP000799776">
    <property type="component" value="Unassembled WGS sequence"/>
</dbReference>
<proteinExistence type="predicted"/>
<keyword evidence="3" id="KW-1185">Reference proteome</keyword>
<protein>
    <recommendedName>
        <fullName evidence="4">Stress response protein Rds1</fullName>
    </recommendedName>
</protein>
<evidence type="ECO:0000256" key="1">
    <source>
        <dbReference type="SAM" id="SignalP"/>
    </source>
</evidence>
<dbReference type="EMBL" id="ML978737">
    <property type="protein sequence ID" value="KAF2084842.1"/>
    <property type="molecule type" value="Genomic_DNA"/>
</dbReference>
<organism evidence="2 3">
    <name type="scientific">Saccharata proteae CBS 121410</name>
    <dbReference type="NCBI Taxonomy" id="1314787"/>
    <lineage>
        <taxon>Eukaryota</taxon>
        <taxon>Fungi</taxon>
        <taxon>Dikarya</taxon>
        <taxon>Ascomycota</taxon>
        <taxon>Pezizomycotina</taxon>
        <taxon>Dothideomycetes</taxon>
        <taxon>Dothideomycetes incertae sedis</taxon>
        <taxon>Botryosphaeriales</taxon>
        <taxon>Saccharataceae</taxon>
        <taxon>Saccharata</taxon>
    </lineage>
</organism>
<dbReference type="Pfam" id="PF13668">
    <property type="entry name" value="Ferritin_2"/>
    <property type="match status" value="1"/>
</dbReference>
<evidence type="ECO:0000313" key="2">
    <source>
        <dbReference type="EMBL" id="KAF2084842.1"/>
    </source>
</evidence>
<keyword evidence="1" id="KW-0732">Signal</keyword>
<accession>A0A9P4LUH2</accession>
<evidence type="ECO:0000313" key="3">
    <source>
        <dbReference type="Proteomes" id="UP000799776"/>
    </source>
</evidence>
<evidence type="ECO:0008006" key="4">
    <source>
        <dbReference type="Google" id="ProtNLM"/>
    </source>
</evidence>
<name>A0A9P4LUH2_9PEZI</name>
<dbReference type="AlphaFoldDB" id="A0A9P4LUH2"/>
<dbReference type="PANTHER" id="PTHR38705:SF1">
    <property type="entry name" value="PROTEIN RDS1"/>
    <property type="match status" value="1"/>
</dbReference>
<dbReference type="PANTHER" id="PTHR38705">
    <property type="entry name" value="PROTEIN RDS1"/>
    <property type="match status" value="1"/>
</dbReference>
<comment type="caution">
    <text evidence="2">The sequence shown here is derived from an EMBL/GenBank/DDBJ whole genome shotgun (WGS) entry which is preliminary data.</text>
</comment>
<dbReference type="OrthoDB" id="2098436at2759"/>
<feature type="signal peptide" evidence="1">
    <location>
        <begin position="1"/>
        <end position="18"/>
    </location>
</feature>
<reference evidence="2" key="1">
    <citation type="journal article" date="2020" name="Stud. Mycol.">
        <title>101 Dothideomycetes genomes: a test case for predicting lifestyles and emergence of pathogens.</title>
        <authorList>
            <person name="Haridas S."/>
            <person name="Albert R."/>
            <person name="Binder M."/>
            <person name="Bloem J."/>
            <person name="Labutti K."/>
            <person name="Salamov A."/>
            <person name="Andreopoulos B."/>
            <person name="Baker S."/>
            <person name="Barry K."/>
            <person name="Bills G."/>
            <person name="Bluhm B."/>
            <person name="Cannon C."/>
            <person name="Castanera R."/>
            <person name="Culley D."/>
            <person name="Daum C."/>
            <person name="Ezra D."/>
            <person name="Gonzalez J."/>
            <person name="Henrissat B."/>
            <person name="Kuo A."/>
            <person name="Liang C."/>
            <person name="Lipzen A."/>
            <person name="Lutzoni F."/>
            <person name="Magnuson J."/>
            <person name="Mondo S."/>
            <person name="Nolan M."/>
            <person name="Ohm R."/>
            <person name="Pangilinan J."/>
            <person name="Park H.-J."/>
            <person name="Ramirez L."/>
            <person name="Alfaro M."/>
            <person name="Sun H."/>
            <person name="Tritt A."/>
            <person name="Yoshinaga Y."/>
            <person name="Zwiers L.-H."/>
            <person name="Turgeon B."/>
            <person name="Goodwin S."/>
            <person name="Spatafora J."/>
            <person name="Crous P."/>
            <person name="Grigoriev I."/>
        </authorList>
    </citation>
    <scope>NUCLEOTIDE SEQUENCE</scope>
    <source>
        <strain evidence="2">CBS 121410</strain>
    </source>
</reference>